<dbReference type="PIRSF" id="PIRSF034110">
    <property type="entry name" value="DUF1203"/>
    <property type="match status" value="1"/>
</dbReference>
<keyword evidence="2" id="KW-1185">Reference proteome</keyword>
<dbReference type="Pfam" id="PF06718">
    <property type="entry name" value="DUF1203"/>
    <property type="match status" value="1"/>
</dbReference>
<proteinExistence type="predicted"/>
<gene>
    <name evidence="1" type="ORF">ATO9_06720</name>
</gene>
<evidence type="ECO:0000313" key="2">
    <source>
        <dbReference type="Proteomes" id="UP000030004"/>
    </source>
</evidence>
<dbReference type="Proteomes" id="UP000030004">
    <property type="component" value="Unassembled WGS sequence"/>
</dbReference>
<sequence length="155" mass="16645">MPHTIRPLPSDKVAAWRNGAPDDYGLPPELAVSDGDGTPCRHCLRNVPKGAGMLILALRPFTTLHPYAEAGPIFLCDDECAPWQGVGMPPILTQSPTYLVKGYLASERIAYGTGDVVPAAEVPARIDAILARGDIAFVDIRSARNNCFQARAYTA</sequence>
<evidence type="ECO:0000313" key="1">
    <source>
        <dbReference type="EMBL" id="KGM49701.1"/>
    </source>
</evidence>
<evidence type="ECO:0008006" key="3">
    <source>
        <dbReference type="Google" id="ProtNLM"/>
    </source>
</evidence>
<comment type="caution">
    <text evidence="1">The sequence shown here is derived from an EMBL/GenBank/DDBJ whole genome shotgun (WGS) entry which is preliminary data.</text>
</comment>
<dbReference type="EMBL" id="AQQX01000002">
    <property type="protein sequence ID" value="KGM49701.1"/>
    <property type="molecule type" value="Genomic_DNA"/>
</dbReference>
<dbReference type="STRING" id="1461694.ATO9_06720"/>
<protein>
    <recommendedName>
        <fullName evidence="3">DUF1203 domain-containing protein</fullName>
    </recommendedName>
</protein>
<accession>A0A0A0EFE7</accession>
<dbReference type="InterPro" id="IPR009593">
    <property type="entry name" value="DUF1203"/>
</dbReference>
<dbReference type="AlphaFoldDB" id="A0A0A0EFE7"/>
<dbReference type="OrthoDB" id="118609at2"/>
<dbReference type="RefSeq" id="WP_043747006.1">
    <property type="nucleotide sequence ID" value="NZ_AQQX01000002.1"/>
</dbReference>
<dbReference type="eggNOG" id="ENOG5031QPX">
    <property type="taxonomic scope" value="Bacteria"/>
</dbReference>
<name>A0A0A0EFE7_9RHOB</name>
<reference evidence="1 2" key="1">
    <citation type="journal article" date="2015" name="Antonie Van Leeuwenhoek">
        <title>Pseudooceanicola atlanticus gen. nov. sp. nov., isolated from surface seawater of the Atlantic Ocean and reclassification of Oceanicola batsensis, Oceanicola marinus, Oceanicola nitratireducens, Oceanicola nanhaiensis, Oceanicola antarcticus and Oceanicola flagellatus, as Pseudooceanicola batsensis comb. nov., Pseudooceanicola marinus comb. nov., Pseudooceanicola nitratireducens comb. nov., Pseudooceanicola nanhaiensis comb. nov., Pseudooceanicola antarcticus comb. nov., and Pseudooceanicola flagellatus comb. nov.</title>
        <authorList>
            <person name="Lai Q."/>
            <person name="Li G."/>
            <person name="Liu X."/>
            <person name="Du Y."/>
            <person name="Sun F."/>
            <person name="Shao Z."/>
        </authorList>
    </citation>
    <scope>NUCLEOTIDE SEQUENCE [LARGE SCALE GENOMIC DNA]</scope>
    <source>
        <strain evidence="1 2">22II-s11g</strain>
    </source>
</reference>
<organism evidence="1 2">
    <name type="scientific">Pseudooceanicola atlanticus</name>
    <dbReference type="NCBI Taxonomy" id="1461694"/>
    <lineage>
        <taxon>Bacteria</taxon>
        <taxon>Pseudomonadati</taxon>
        <taxon>Pseudomonadota</taxon>
        <taxon>Alphaproteobacteria</taxon>
        <taxon>Rhodobacterales</taxon>
        <taxon>Paracoccaceae</taxon>
        <taxon>Pseudooceanicola</taxon>
    </lineage>
</organism>